<dbReference type="GO" id="GO:0006355">
    <property type="term" value="P:regulation of DNA-templated transcription"/>
    <property type="evidence" value="ECO:0007669"/>
    <property type="project" value="InterPro"/>
</dbReference>
<proteinExistence type="predicted"/>
<feature type="modified residue" description="4-aspartylphosphate" evidence="3">
    <location>
        <position position="75"/>
    </location>
</feature>
<organism evidence="6 7">
    <name type="scientific">Bryocella elongata</name>
    <dbReference type="NCBI Taxonomy" id="863522"/>
    <lineage>
        <taxon>Bacteria</taxon>
        <taxon>Pseudomonadati</taxon>
        <taxon>Acidobacteriota</taxon>
        <taxon>Terriglobia</taxon>
        <taxon>Terriglobales</taxon>
        <taxon>Acidobacteriaceae</taxon>
        <taxon>Bryocella</taxon>
    </lineage>
</organism>
<gene>
    <name evidence="6" type="ORF">SAMN05421819_1296</name>
</gene>
<protein>
    <submittedName>
        <fullName evidence="6">DNA-binding response regulator, NarL/FixJ family, contains REC and HTH domains</fullName>
    </submittedName>
</protein>
<evidence type="ECO:0000259" key="4">
    <source>
        <dbReference type="PROSITE" id="PS50043"/>
    </source>
</evidence>
<dbReference type="InterPro" id="IPR058245">
    <property type="entry name" value="NreC/VraR/RcsB-like_REC"/>
</dbReference>
<evidence type="ECO:0000259" key="5">
    <source>
        <dbReference type="PROSITE" id="PS50110"/>
    </source>
</evidence>
<evidence type="ECO:0000256" key="3">
    <source>
        <dbReference type="PROSITE-ProRule" id="PRU00169"/>
    </source>
</evidence>
<dbReference type="EMBL" id="FNVA01000002">
    <property type="protein sequence ID" value="SEF90299.1"/>
    <property type="molecule type" value="Genomic_DNA"/>
</dbReference>
<dbReference type="PROSITE" id="PS50043">
    <property type="entry name" value="HTH_LUXR_2"/>
    <property type="match status" value="1"/>
</dbReference>
<dbReference type="InterPro" id="IPR016032">
    <property type="entry name" value="Sig_transdc_resp-reg_C-effctor"/>
</dbReference>
<dbReference type="SMART" id="SM00448">
    <property type="entry name" value="REC"/>
    <property type="match status" value="1"/>
</dbReference>
<dbReference type="Gene3D" id="3.40.50.2300">
    <property type="match status" value="1"/>
</dbReference>
<dbReference type="CDD" id="cd06170">
    <property type="entry name" value="LuxR_C_like"/>
    <property type="match status" value="1"/>
</dbReference>
<name>A0A1H5VSL9_9BACT</name>
<evidence type="ECO:0000313" key="7">
    <source>
        <dbReference type="Proteomes" id="UP000236728"/>
    </source>
</evidence>
<dbReference type="InterPro" id="IPR051015">
    <property type="entry name" value="EvgA-like"/>
</dbReference>
<dbReference type="GO" id="GO:0000160">
    <property type="term" value="P:phosphorelay signal transduction system"/>
    <property type="evidence" value="ECO:0007669"/>
    <property type="project" value="InterPro"/>
</dbReference>
<dbReference type="PROSITE" id="PS50110">
    <property type="entry name" value="RESPONSE_REGULATORY"/>
    <property type="match status" value="1"/>
</dbReference>
<feature type="domain" description="Response regulatory" evidence="5">
    <location>
        <begin position="24"/>
        <end position="140"/>
    </location>
</feature>
<accession>A0A1H5VSL9</accession>
<evidence type="ECO:0000256" key="2">
    <source>
        <dbReference type="ARBA" id="ARBA00023125"/>
    </source>
</evidence>
<dbReference type="RefSeq" id="WP_103932249.1">
    <property type="nucleotide sequence ID" value="NZ_FNVA01000002.1"/>
</dbReference>
<keyword evidence="7" id="KW-1185">Reference proteome</keyword>
<dbReference type="Proteomes" id="UP000236728">
    <property type="component" value="Unassembled WGS sequence"/>
</dbReference>
<dbReference type="InterPro" id="IPR001789">
    <property type="entry name" value="Sig_transdc_resp-reg_receiver"/>
</dbReference>
<dbReference type="Pfam" id="PF00196">
    <property type="entry name" value="GerE"/>
    <property type="match status" value="1"/>
</dbReference>
<keyword evidence="1 3" id="KW-0597">Phosphoprotein</keyword>
<dbReference type="PANTHER" id="PTHR45566:SF2">
    <property type="entry name" value="NARL SUBFAMILY"/>
    <property type="match status" value="1"/>
</dbReference>
<dbReference type="SUPFAM" id="SSF52172">
    <property type="entry name" value="CheY-like"/>
    <property type="match status" value="1"/>
</dbReference>
<dbReference type="AlphaFoldDB" id="A0A1H5VSL9"/>
<dbReference type="InterPro" id="IPR000792">
    <property type="entry name" value="Tscrpt_reg_LuxR_C"/>
</dbReference>
<dbReference type="OrthoDB" id="2448676at2"/>
<sequence length="228" mass="24752">MSKDDCQRLSGIPAASDSASRKIRIFCVEQNPLLRDGISYAVNGQSDLEVVGEATSAEEATAAYSGLRPDLTLIDLNLPGLGGVGTIRSIRKNFPTAKFLLLTTYADDLLSQDVSAVSVEGYLSKHILRTDLLPAIRTISDGGRVVPFEIAAQLSSLMGVRMLTAREIEILRLVDQNKTRASIATSLAISEEIVAAHIRNILQRLHATDAQHALTIARNRGHLEPQQR</sequence>
<dbReference type="CDD" id="cd17535">
    <property type="entry name" value="REC_NarL-like"/>
    <property type="match status" value="1"/>
</dbReference>
<evidence type="ECO:0000256" key="1">
    <source>
        <dbReference type="ARBA" id="ARBA00022553"/>
    </source>
</evidence>
<evidence type="ECO:0000313" key="6">
    <source>
        <dbReference type="EMBL" id="SEF90299.1"/>
    </source>
</evidence>
<dbReference type="InterPro" id="IPR011006">
    <property type="entry name" value="CheY-like_superfamily"/>
</dbReference>
<dbReference type="PANTHER" id="PTHR45566">
    <property type="entry name" value="HTH-TYPE TRANSCRIPTIONAL REGULATOR YHJB-RELATED"/>
    <property type="match status" value="1"/>
</dbReference>
<feature type="domain" description="HTH luxR-type" evidence="4">
    <location>
        <begin position="156"/>
        <end position="221"/>
    </location>
</feature>
<dbReference type="PRINTS" id="PR00038">
    <property type="entry name" value="HTHLUXR"/>
</dbReference>
<dbReference type="GO" id="GO:0003677">
    <property type="term" value="F:DNA binding"/>
    <property type="evidence" value="ECO:0007669"/>
    <property type="project" value="UniProtKB-KW"/>
</dbReference>
<dbReference type="SMART" id="SM00421">
    <property type="entry name" value="HTH_LUXR"/>
    <property type="match status" value="1"/>
</dbReference>
<dbReference type="Pfam" id="PF00072">
    <property type="entry name" value="Response_reg"/>
    <property type="match status" value="1"/>
</dbReference>
<dbReference type="SUPFAM" id="SSF46894">
    <property type="entry name" value="C-terminal effector domain of the bipartite response regulators"/>
    <property type="match status" value="1"/>
</dbReference>
<keyword evidence="2 6" id="KW-0238">DNA-binding</keyword>
<reference evidence="6 7" key="1">
    <citation type="submission" date="2016-10" db="EMBL/GenBank/DDBJ databases">
        <authorList>
            <person name="de Groot N.N."/>
        </authorList>
    </citation>
    <scope>NUCLEOTIDE SEQUENCE [LARGE SCALE GENOMIC DNA]</scope>
    <source>
        <strain evidence="6 7">DSM 22489</strain>
    </source>
</reference>